<evidence type="ECO:0000313" key="2">
    <source>
        <dbReference type="Proteomes" id="UP000198575"/>
    </source>
</evidence>
<dbReference type="RefSeq" id="WP_139224859.1">
    <property type="nucleotide sequence ID" value="NZ_FOVF01000004.1"/>
</dbReference>
<name>A0A1I4WBZ6_9GAMM</name>
<keyword evidence="2" id="KW-1185">Reference proteome</keyword>
<proteinExistence type="predicted"/>
<sequence>MITQHHVGLLRITGLLLICLLLTACGSDNVAELSTDLPDASLATPYPGCSIVSVSPAVSLPSISGNGLRRALMRHEADCYPDVSEPPDWLVPYRIAFEQEFTESRQVPGNVDVWMGGETRFADDPEAPTEQVDASTDGAGRNCALFMEQFESTAISCMASIDTDASERAKVMLEGFRRQSAFKINVRGENHLNALLLGRDAMCLERWRLTQRQFDSRFESCLVK</sequence>
<dbReference type="OrthoDB" id="7061107at2"/>
<evidence type="ECO:0000313" key="1">
    <source>
        <dbReference type="EMBL" id="SFN10469.1"/>
    </source>
</evidence>
<organism evidence="1 2">
    <name type="scientific">Dokdonella immobilis</name>
    <dbReference type="NCBI Taxonomy" id="578942"/>
    <lineage>
        <taxon>Bacteria</taxon>
        <taxon>Pseudomonadati</taxon>
        <taxon>Pseudomonadota</taxon>
        <taxon>Gammaproteobacteria</taxon>
        <taxon>Lysobacterales</taxon>
        <taxon>Rhodanobacteraceae</taxon>
        <taxon>Dokdonella</taxon>
    </lineage>
</organism>
<accession>A0A1I4WBZ6</accession>
<dbReference type="Proteomes" id="UP000198575">
    <property type="component" value="Unassembled WGS sequence"/>
</dbReference>
<protein>
    <submittedName>
        <fullName evidence="1">Uncharacterized protein</fullName>
    </submittedName>
</protein>
<reference evidence="1 2" key="1">
    <citation type="submission" date="2016-10" db="EMBL/GenBank/DDBJ databases">
        <authorList>
            <person name="de Groot N.N."/>
        </authorList>
    </citation>
    <scope>NUCLEOTIDE SEQUENCE [LARGE SCALE GENOMIC DNA]</scope>
    <source>
        <strain evidence="1 2">CGMCC 1.7659</strain>
    </source>
</reference>
<gene>
    <name evidence="1" type="ORF">SAMN05216289_104128</name>
</gene>
<dbReference type="EMBL" id="FOVF01000004">
    <property type="protein sequence ID" value="SFN10469.1"/>
    <property type="molecule type" value="Genomic_DNA"/>
</dbReference>
<dbReference type="AlphaFoldDB" id="A0A1I4WBZ6"/>